<dbReference type="EMBL" id="GIBP01007796">
    <property type="protein sequence ID" value="NDV36765.1"/>
    <property type="molecule type" value="Transcribed_RNA"/>
</dbReference>
<name>A0A6B2LIE6_9EUKA</name>
<dbReference type="NCBIfam" id="NF041278">
    <property type="entry name" value="CmcJ_NvfI_EfuI"/>
    <property type="match status" value="1"/>
</dbReference>
<organism evidence="2">
    <name type="scientific">Arcella intermedia</name>
    <dbReference type="NCBI Taxonomy" id="1963864"/>
    <lineage>
        <taxon>Eukaryota</taxon>
        <taxon>Amoebozoa</taxon>
        <taxon>Tubulinea</taxon>
        <taxon>Elardia</taxon>
        <taxon>Arcellinida</taxon>
        <taxon>Sphaerothecina</taxon>
        <taxon>Arcellidae</taxon>
        <taxon>Arcella</taxon>
    </lineage>
</organism>
<evidence type="ECO:0000256" key="1">
    <source>
        <dbReference type="ARBA" id="ARBA00023604"/>
    </source>
</evidence>
<sequence length="146" mass="16651">MSLSKGSYTSARELISEEEAKEAVSNRRVLICNVWRNISTFPVKRQPLALLDCSTTKPSEFFTVELVFEDRIGENQGVVPSKDHNWYYFPDMLKDEALIFKTYDSLDDGVTSRFTMHTAFADPSTQSNHPTRESIEVRVVAIMPPK</sequence>
<dbReference type="AlphaFoldDB" id="A0A6B2LIE6"/>
<evidence type="ECO:0000313" key="2">
    <source>
        <dbReference type="EMBL" id="NDV36765.1"/>
    </source>
</evidence>
<dbReference type="GO" id="GO:0016491">
    <property type="term" value="F:oxidoreductase activity"/>
    <property type="evidence" value="ECO:0007669"/>
    <property type="project" value="InterPro"/>
</dbReference>
<reference evidence="2" key="1">
    <citation type="journal article" date="2020" name="J. Eukaryot. Microbiol.">
        <title>De novo Sequencing, Assembly and Annotation of the Transcriptome for the Free-Living Testate Amoeba Arcella intermedia.</title>
        <authorList>
            <person name="Ribeiro G.M."/>
            <person name="Porfirio-Sousa A.L."/>
            <person name="Maurer-Alcala X.X."/>
            <person name="Katz L.A."/>
            <person name="Lahr D.J.G."/>
        </authorList>
    </citation>
    <scope>NUCLEOTIDE SEQUENCE</scope>
</reference>
<proteinExistence type="inferred from homology"/>
<comment type="similarity">
    <text evidence="1">Belongs to the asaB hydroxylase/desaturase family.</text>
</comment>
<accession>A0A6B2LIE6</accession>
<dbReference type="PANTHER" id="PTHR34598:SF3">
    <property type="entry name" value="OXIDOREDUCTASE AN1597"/>
    <property type="match status" value="1"/>
</dbReference>
<dbReference type="InterPro" id="IPR044053">
    <property type="entry name" value="AsaB-like"/>
</dbReference>
<protein>
    <submittedName>
        <fullName evidence="2">Uncharacterized protein</fullName>
    </submittedName>
</protein>
<dbReference type="PANTHER" id="PTHR34598">
    <property type="entry name" value="BLL6449 PROTEIN"/>
    <property type="match status" value="1"/>
</dbReference>